<evidence type="ECO:0000259" key="5">
    <source>
        <dbReference type="Pfam" id="PF00135"/>
    </source>
</evidence>
<dbReference type="PROSITE" id="PS00122">
    <property type="entry name" value="CARBOXYLESTERASE_B_1"/>
    <property type="match status" value="1"/>
</dbReference>
<dbReference type="EC" id="3.1.1.-" evidence="4"/>
<comment type="caution">
    <text evidence="6">The sequence shown here is derived from an EMBL/GenBank/DDBJ whole genome shotgun (WGS) entry which is preliminary data.</text>
</comment>
<comment type="similarity">
    <text evidence="1 4">Belongs to the type-B carboxylesterase/lipase family.</text>
</comment>
<reference evidence="6 7" key="1">
    <citation type="submission" date="2024-08" db="EMBL/GenBank/DDBJ databases">
        <authorList>
            <person name="Ishaq N."/>
        </authorList>
    </citation>
    <scope>NUCLEOTIDE SEQUENCE [LARGE SCALE GENOMIC DNA]</scope>
    <source>
        <strain evidence="6 7">DSM 18651</strain>
    </source>
</reference>
<keyword evidence="2 4" id="KW-0378">Hydrolase</keyword>
<dbReference type="PANTHER" id="PTHR43918">
    <property type="entry name" value="ACETYLCHOLINESTERASE"/>
    <property type="match status" value="1"/>
</dbReference>
<dbReference type="InterPro" id="IPR050654">
    <property type="entry name" value="AChE-related_enzymes"/>
</dbReference>
<dbReference type="PANTHER" id="PTHR43918:SF4">
    <property type="entry name" value="CARBOXYLIC ESTER HYDROLASE"/>
    <property type="match status" value="1"/>
</dbReference>
<protein>
    <recommendedName>
        <fullName evidence="4">Carboxylic ester hydrolase</fullName>
        <ecNumber evidence="4">3.1.1.-</ecNumber>
    </recommendedName>
</protein>
<feature type="domain" description="Carboxylesterase type B" evidence="5">
    <location>
        <begin position="17"/>
        <end position="487"/>
    </location>
</feature>
<proteinExistence type="inferred from homology"/>
<dbReference type="InterPro" id="IPR000997">
    <property type="entry name" value="Cholinesterase"/>
</dbReference>
<accession>A0ABV4P3C0</accession>
<name>A0ABV4P3C0_9GAMM</name>
<dbReference type="PRINTS" id="PR00878">
    <property type="entry name" value="CHOLNESTRASE"/>
</dbReference>
<gene>
    <name evidence="6" type="ORF">ACCI49_16320</name>
</gene>
<keyword evidence="7" id="KW-1185">Reference proteome</keyword>
<evidence type="ECO:0000256" key="3">
    <source>
        <dbReference type="ARBA" id="ARBA00023157"/>
    </source>
</evidence>
<evidence type="ECO:0000256" key="4">
    <source>
        <dbReference type="RuleBase" id="RU361235"/>
    </source>
</evidence>
<dbReference type="Gene3D" id="3.40.50.1820">
    <property type="entry name" value="alpha/beta hydrolase"/>
    <property type="match status" value="1"/>
</dbReference>
<evidence type="ECO:0000256" key="1">
    <source>
        <dbReference type="ARBA" id="ARBA00005964"/>
    </source>
</evidence>
<keyword evidence="3" id="KW-1015">Disulfide bond</keyword>
<dbReference type="Pfam" id="PF00135">
    <property type="entry name" value="COesterase"/>
    <property type="match status" value="1"/>
</dbReference>
<dbReference type="InterPro" id="IPR029058">
    <property type="entry name" value="AB_hydrolase_fold"/>
</dbReference>
<evidence type="ECO:0000313" key="7">
    <source>
        <dbReference type="Proteomes" id="UP001569428"/>
    </source>
</evidence>
<dbReference type="EMBL" id="JBGMEK010000042">
    <property type="protein sequence ID" value="MFA0812479.1"/>
    <property type="molecule type" value="Genomic_DNA"/>
</dbReference>
<organism evidence="6 7">
    <name type="scientific">Microbulbifer epialgicus</name>
    <dbReference type="NCBI Taxonomy" id="393907"/>
    <lineage>
        <taxon>Bacteria</taxon>
        <taxon>Pseudomonadati</taxon>
        <taxon>Pseudomonadota</taxon>
        <taxon>Gammaproteobacteria</taxon>
        <taxon>Cellvibrionales</taxon>
        <taxon>Microbulbiferaceae</taxon>
        <taxon>Microbulbifer</taxon>
    </lineage>
</organism>
<dbReference type="InterPro" id="IPR002018">
    <property type="entry name" value="CarbesteraseB"/>
</dbReference>
<dbReference type="Proteomes" id="UP001569428">
    <property type="component" value="Unassembled WGS sequence"/>
</dbReference>
<dbReference type="InterPro" id="IPR019826">
    <property type="entry name" value="Carboxylesterase_B_AS"/>
</dbReference>
<dbReference type="SUPFAM" id="SSF53474">
    <property type="entry name" value="alpha/beta-Hydrolases"/>
    <property type="match status" value="1"/>
</dbReference>
<dbReference type="RefSeq" id="WP_371840144.1">
    <property type="nucleotide sequence ID" value="NZ_JBGMEK010000042.1"/>
</dbReference>
<evidence type="ECO:0000256" key="2">
    <source>
        <dbReference type="ARBA" id="ARBA00022801"/>
    </source>
</evidence>
<sequence length="523" mass="58238">MTTDPGMGKHLSNNLTPMIDTPAGPIIGSTDLATGTYKFLGIPYARPPTGRLRWLPPQDLSAWKTPFHAEKFGMPAAQNPSNLMEVRGQNGEPPEREECLHLNIFSPAIKPGKKLPVMFWIHGGSFYMGSGCQTIYNGRYLASSGRAIVVTFNYRLGALGFLRLKDISDIPSTGNEGLLDQIAALKWVKYNISEFGGDPNNITIFGESAGAMSIVTLLEISEFRGLYSRAIAQSGHPGAVHTVGRANLMAEAFIKHLEIISNGAAPQECSTNMLLKAQKAILDNPDMTKNWGQLPFKPVYDSELLNCNTDHIIETKKNTGTSLLLGNNLEEWNLFSAANPDTYNLDHKKICQQLEWLIPERTLYPIIEYYHRQAISITDSPWPEWSRTWNLLLTDLVFTLPGLRHLKAYEGKSFHYHFTQPLAAQPLLGACHAAELAYIFGTHREESLQTLYGGETDAHILCATMQEAWLSYAESGNPGNDWPLFTGMQSKRFGNHPRARGFNAAELLSVWQDIPDETLNKYL</sequence>
<evidence type="ECO:0000313" key="6">
    <source>
        <dbReference type="EMBL" id="MFA0812479.1"/>
    </source>
</evidence>